<organism evidence="1 2">
    <name type="scientific">Neofusicoccum ribis</name>
    <dbReference type="NCBI Taxonomy" id="45134"/>
    <lineage>
        <taxon>Eukaryota</taxon>
        <taxon>Fungi</taxon>
        <taxon>Dikarya</taxon>
        <taxon>Ascomycota</taxon>
        <taxon>Pezizomycotina</taxon>
        <taxon>Dothideomycetes</taxon>
        <taxon>Dothideomycetes incertae sedis</taxon>
        <taxon>Botryosphaeriales</taxon>
        <taxon>Botryosphaeriaceae</taxon>
        <taxon>Neofusicoccum</taxon>
    </lineage>
</organism>
<evidence type="ECO:0000313" key="2">
    <source>
        <dbReference type="Proteomes" id="UP001521116"/>
    </source>
</evidence>
<reference evidence="1 2" key="1">
    <citation type="submission" date="2024-02" db="EMBL/GenBank/DDBJ databases">
        <title>De novo assembly and annotation of 12 fungi associated with fruit tree decline syndrome in Ontario, Canada.</title>
        <authorList>
            <person name="Sulman M."/>
            <person name="Ellouze W."/>
            <person name="Ilyukhin E."/>
        </authorList>
    </citation>
    <scope>NUCLEOTIDE SEQUENCE [LARGE SCALE GENOMIC DNA]</scope>
    <source>
        <strain evidence="1 2">M1-105</strain>
    </source>
</reference>
<comment type="caution">
    <text evidence="1">The sequence shown here is derived from an EMBL/GenBank/DDBJ whole genome shotgun (WGS) entry which is preliminary data.</text>
</comment>
<accession>A0ABR3T385</accession>
<evidence type="ECO:0000313" key="1">
    <source>
        <dbReference type="EMBL" id="KAL1634020.1"/>
    </source>
</evidence>
<evidence type="ECO:0008006" key="3">
    <source>
        <dbReference type="Google" id="ProtNLM"/>
    </source>
</evidence>
<dbReference type="Gene3D" id="2.60.120.10">
    <property type="entry name" value="Jelly Rolls"/>
    <property type="match status" value="1"/>
</dbReference>
<dbReference type="SUPFAM" id="SSF51182">
    <property type="entry name" value="RmlC-like cupins"/>
    <property type="match status" value="1"/>
</dbReference>
<proteinExistence type="predicted"/>
<protein>
    <recommendedName>
        <fullName evidence="3">Cupin 2 conserved barrel domain-containing protein</fullName>
    </recommendedName>
</protein>
<gene>
    <name evidence="1" type="ORF">SLS56_002612</name>
</gene>
<name>A0ABR3T385_9PEZI</name>
<dbReference type="InterPro" id="IPR014710">
    <property type="entry name" value="RmlC-like_jellyroll"/>
</dbReference>
<dbReference type="InterPro" id="IPR011051">
    <property type="entry name" value="RmlC_Cupin_sf"/>
</dbReference>
<keyword evidence="2" id="KW-1185">Reference proteome</keyword>
<dbReference type="Proteomes" id="UP001521116">
    <property type="component" value="Unassembled WGS sequence"/>
</dbReference>
<dbReference type="EMBL" id="JAJVDC020000018">
    <property type="protein sequence ID" value="KAL1634020.1"/>
    <property type="molecule type" value="Genomic_DNA"/>
</dbReference>
<sequence length="103" mass="11447">MEMIIDHTAPEDSVERLALDTIYDGEPGSDVFQEVNAWQYHSEHMTVLEGRAAITLDGKTQIVQAGDPTVSIPARHTHSMKGFEGEKLVLRERPDPAGLYKAE</sequence>